<evidence type="ECO:0000313" key="10">
    <source>
        <dbReference type="Proteomes" id="UP000049828"/>
    </source>
</evidence>
<dbReference type="InterPro" id="IPR001387">
    <property type="entry name" value="Cro/C1-type_HTH"/>
</dbReference>
<dbReference type="SMART" id="SM00530">
    <property type="entry name" value="HTH_XRE"/>
    <property type="match status" value="1"/>
</dbReference>
<reference evidence="3" key="1">
    <citation type="submission" date="2015-05" db="EMBL/GenBank/DDBJ databases">
        <authorList>
            <person name="Wang D.B."/>
            <person name="Wang M."/>
        </authorList>
    </citation>
    <scope>NUCLEOTIDE SEQUENCE [LARGE SCALE GENOMIC DNA]</scope>
    <source>
        <strain evidence="3">L1-83</strain>
    </source>
</reference>
<dbReference type="AlphaFoldDB" id="A0A0M6WIB4"/>
<proteinExistence type="predicted"/>
<evidence type="ECO:0000313" key="3">
    <source>
        <dbReference type="EMBL" id="CRL35839.1"/>
    </source>
</evidence>
<dbReference type="EMBL" id="QRHP01000001">
    <property type="protein sequence ID" value="RHF87391.1"/>
    <property type="molecule type" value="Genomic_DNA"/>
</dbReference>
<dbReference type="GO" id="GO:0003677">
    <property type="term" value="F:DNA binding"/>
    <property type="evidence" value="ECO:0007669"/>
    <property type="project" value="UniProtKB-KW"/>
</dbReference>
<accession>A0A0M6WIB4</accession>
<evidence type="ECO:0000313" key="5">
    <source>
        <dbReference type="EMBL" id="RGR70850.1"/>
    </source>
</evidence>
<dbReference type="CDD" id="cd00093">
    <property type="entry name" value="HTH_XRE"/>
    <property type="match status" value="1"/>
</dbReference>
<evidence type="ECO:0000313" key="13">
    <source>
        <dbReference type="Proteomes" id="UP000283701"/>
    </source>
</evidence>
<evidence type="ECO:0000313" key="8">
    <source>
        <dbReference type="EMBL" id="RHE91868.1"/>
    </source>
</evidence>
<evidence type="ECO:0000256" key="1">
    <source>
        <dbReference type="ARBA" id="ARBA00023125"/>
    </source>
</evidence>
<dbReference type="PANTHER" id="PTHR46797:SF1">
    <property type="entry name" value="METHYLPHOSPHONATE SYNTHASE"/>
    <property type="match status" value="1"/>
</dbReference>
<dbReference type="PANTHER" id="PTHR46797">
    <property type="entry name" value="HTH-TYPE TRANSCRIPTIONAL REGULATOR"/>
    <property type="match status" value="1"/>
</dbReference>
<feature type="domain" description="HTH cro/C1-type" evidence="2">
    <location>
        <begin position="15"/>
        <end position="69"/>
    </location>
</feature>
<dbReference type="Proteomes" id="UP000285820">
    <property type="component" value="Unassembled WGS sequence"/>
</dbReference>
<reference evidence="11 12" key="3">
    <citation type="submission" date="2018-08" db="EMBL/GenBank/DDBJ databases">
        <title>A genome reference for cultivated species of the human gut microbiota.</title>
        <authorList>
            <person name="Zou Y."/>
            <person name="Xue W."/>
            <person name="Luo G."/>
        </authorList>
    </citation>
    <scope>NUCLEOTIDE SEQUENCE [LARGE SCALE GENOMIC DNA]</scope>
    <source>
        <strain evidence="5 15">AF24-4</strain>
        <strain evidence="4 14">AF28-15</strain>
        <strain evidence="9 13">AM23-23AC</strain>
        <strain evidence="8 16">AM27-11</strain>
        <strain evidence="7 11">AM32-8LB</strain>
        <strain evidence="6 12">AM42-1AC</strain>
    </source>
</reference>
<dbReference type="SUPFAM" id="SSF47413">
    <property type="entry name" value="lambda repressor-like DNA-binding domains"/>
    <property type="match status" value="1"/>
</dbReference>
<dbReference type="Proteomes" id="UP000283738">
    <property type="component" value="Unassembled WGS sequence"/>
</dbReference>
<evidence type="ECO:0000313" key="11">
    <source>
        <dbReference type="Proteomes" id="UP000266391"/>
    </source>
</evidence>
<dbReference type="GeneID" id="75164384"/>
<dbReference type="InterPro" id="IPR050807">
    <property type="entry name" value="TransReg_Diox_bact_type"/>
</dbReference>
<reference evidence="10" key="2">
    <citation type="submission" date="2015-05" db="EMBL/GenBank/DDBJ databases">
        <authorList>
            <consortium name="Pathogen Informatics"/>
        </authorList>
    </citation>
    <scope>NUCLEOTIDE SEQUENCE [LARGE SCALE GENOMIC DNA]</scope>
    <source>
        <strain evidence="10">L1-83</strain>
    </source>
</reference>
<dbReference type="Proteomes" id="UP000286271">
    <property type="component" value="Unassembled WGS sequence"/>
</dbReference>
<dbReference type="RefSeq" id="WP_005602826.1">
    <property type="nucleotide sequence ID" value="NZ_CABJFX010000007.1"/>
</dbReference>
<dbReference type="Proteomes" id="UP000283492">
    <property type="component" value="Unassembled WGS sequence"/>
</dbReference>
<dbReference type="OrthoDB" id="9814553at2"/>
<dbReference type="EMBL" id="QSKW01000038">
    <property type="protein sequence ID" value="RHE91868.1"/>
    <property type="molecule type" value="Genomic_DNA"/>
</dbReference>
<protein>
    <submittedName>
        <fullName evidence="3">DNA-binding protein</fullName>
    </submittedName>
    <submittedName>
        <fullName evidence="4">XRE family transcriptional regulator</fullName>
    </submittedName>
</protein>
<evidence type="ECO:0000313" key="15">
    <source>
        <dbReference type="Proteomes" id="UP000285820"/>
    </source>
</evidence>
<evidence type="ECO:0000313" key="16">
    <source>
        <dbReference type="Proteomes" id="UP000286271"/>
    </source>
</evidence>
<evidence type="ECO:0000313" key="6">
    <source>
        <dbReference type="EMBL" id="RHA90088.1"/>
    </source>
</evidence>
<dbReference type="Proteomes" id="UP000266391">
    <property type="component" value="Unassembled WGS sequence"/>
</dbReference>
<evidence type="ECO:0000313" key="4">
    <source>
        <dbReference type="EMBL" id="RGQ52617.1"/>
    </source>
</evidence>
<dbReference type="Gene3D" id="1.10.260.40">
    <property type="entry name" value="lambda repressor-like DNA-binding domains"/>
    <property type="match status" value="1"/>
</dbReference>
<gene>
    <name evidence="9" type="ORF">DW654_01080</name>
    <name evidence="8" type="ORF">DW707_16205</name>
    <name evidence="7" type="ORF">DW813_03860</name>
    <name evidence="6" type="ORF">DW914_06230</name>
    <name evidence="5" type="ORF">DWY29_02870</name>
    <name evidence="4" type="ORF">DWY96_04100</name>
    <name evidence="3" type="ORF">RIL183_17841</name>
</gene>
<evidence type="ECO:0000313" key="7">
    <source>
        <dbReference type="EMBL" id="RHD05479.1"/>
    </source>
</evidence>
<dbReference type="InterPro" id="IPR010982">
    <property type="entry name" value="Lambda_DNA-bd_dom_sf"/>
</dbReference>
<dbReference type="Proteomes" id="UP000283701">
    <property type="component" value="Unassembled WGS sequence"/>
</dbReference>
<dbReference type="EMBL" id="QRTF01000006">
    <property type="protein sequence ID" value="RGQ52617.1"/>
    <property type="molecule type" value="Genomic_DNA"/>
</dbReference>
<dbReference type="GO" id="GO:0005829">
    <property type="term" value="C:cytosol"/>
    <property type="evidence" value="ECO:0007669"/>
    <property type="project" value="TreeGrafter"/>
</dbReference>
<dbReference type="Pfam" id="PF01381">
    <property type="entry name" value="HTH_3"/>
    <property type="match status" value="1"/>
</dbReference>
<organism evidence="3 10">
    <name type="scientific">Roseburia inulinivorans</name>
    <dbReference type="NCBI Taxonomy" id="360807"/>
    <lineage>
        <taxon>Bacteria</taxon>
        <taxon>Bacillati</taxon>
        <taxon>Bacillota</taxon>
        <taxon>Clostridia</taxon>
        <taxon>Lachnospirales</taxon>
        <taxon>Lachnospiraceae</taxon>
        <taxon>Roseburia</taxon>
    </lineage>
</organism>
<dbReference type="EMBL" id="CVRS01000062">
    <property type="protein sequence ID" value="CRL35839.1"/>
    <property type="molecule type" value="Genomic_DNA"/>
</dbReference>
<keyword evidence="10" id="KW-1185">Reference proteome</keyword>
<dbReference type="EMBL" id="QSIQ01000003">
    <property type="protein sequence ID" value="RHD05479.1"/>
    <property type="molecule type" value="Genomic_DNA"/>
</dbReference>
<dbReference type="GO" id="GO:0003700">
    <property type="term" value="F:DNA-binding transcription factor activity"/>
    <property type="evidence" value="ECO:0007669"/>
    <property type="project" value="TreeGrafter"/>
</dbReference>
<evidence type="ECO:0000313" key="9">
    <source>
        <dbReference type="EMBL" id="RHF87391.1"/>
    </source>
</evidence>
<dbReference type="EMBL" id="QRUN01000002">
    <property type="protein sequence ID" value="RGR70850.1"/>
    <property type="molecule type" value="Genomic_DNA"/>
</dbReference>
<keyword evidence="1 3" id="KW-0238">DNA-binding</keyword>
<dbReference type="EMBL" id="QSFX01000007">
    <property type="protein sequence ID" value="RHA90088.1"/>
    <property type="molecule type" value="Genomic_DNA"/>
</dbReference>
<name>A0A0M6WIB4_9FIRM</name>
<sequence>MGKREHIYEIIAENIRKERRRLGITQAELAERADVSLDTIKSVENGRRAMSLDTYLNIVHALESSPMVLMSQQHPEKHIERFAFMMNRCDEREIEFALHMIEQILRGQEDYLSE</sequence>
<dbReference type="PROSITE" id="PS50943">
    <property type="entry name" value="HTH_CROC1"/>
    <property type="match status" value="1"/>
</dbReference>
<dbReference type="Proteomes" id="UP000049828">
    <property type="component" value="Unassembled WGS sequence"/>
</dbReference>
<evidence type="ECO:0000259" key="2">
    <source>
        <dbReference type="PROSITE" id="PS50943"/>
    </source>
</evidence>
<evidence type="ECO:0000313" key="12">
    <source>
        <dbReference type="Proteomes" id="UP000283492"/>
    </source>
</evidence>
<evidence type="ECO:0000313" key="14">
    <source>
        <dbReference type="Proteomes" id="UP000283738"/>
    </source>
</evidence>